<dbReference type="RefSeq" id="WP_153549029.1">
    <property type="nucleotide sequence ID" value="NZ_WIXK01000011.1"/>
</dbReference>
<gene>
    <name evidence="1" type="ORF">GG681_15920</name>
</gene>
<sequence>MPQYDPFASHQRSLTSPATRHFAITPADGVDLPLRPRVLRVLSAGTLVLRDSEDDILSYQVSAGDMVLFSPKGVEATGTTATVVGWL</sequence>
<proteinExistence type="predicted"/>
<protein>
    <submittedName>
        <fullName evidence="1">Uncharacterized protein</fullName>
    </submittedName>
</protein>
<dbReference type="AlphaFoldDB" id="A0A844ASQ4"/>
<evidence type="ECO:0000313" key="1">
    <source>
        <dbReference type="EMBL" id="MQY44133.1"/>
    </source>
</evidence>
<evidence type="ECO:0000313" key="2">
    <source>
        <dbReference type="Proteomes" id="UP000436694"/>
    </source>
</evidence>
<organism evidence="1 2">
    <name type="scientific">Tritonibacter aquimaris</name>
    <dbReference type="NCBI Taxonomy" id="2663379"/>
    <lineage>
        <taxon>Bacteria</taxon>
        <taxon>Pseudomonadati</taxon>
        <taxon>Pseudomonadota</taxon>
        <taxon>Alphaproteobacteria</taxon>
        <taxon>Rhodobacterales</taxon>
        <taxon>Paracoccaceae</taxon>
        <taxon>Tritonibacter</taxon>
    </lineage>
</organism>
<accession>A0A844ASQ4</accession>
<dbReference type="Proteomes" id="UP000436694">
    <property type="component" value="Unassembled WGS sequence"/>
</dbReference>
<keyword evidence="2" id="KW-1185">Reference proteome</keyword>
<comment type="caution">
    <text evidence="1">The sequence shown here is derived from an EMBL/GenBank/DDBJ whole genome shotgun (WGS) entry which is preliminary data.</text>
</comment>
<name>A0A844ASQ4_9RHOB</name>
<reference evidence="1 2" key="1">
    <citation type="submission" date="2019-10" db="EMBL/GenBank/DDBJ databases">
        <title>Epibacterium sp. nov., isolated from seawater.</title>
        <authorList>
            <person name="Zhang X."/>
            <person name="Li N."/>
        </authorList>
    </citation>
    <scope>NUCLEOTIDE SEQUENCE [LARGE SCALE GENOMIC DNA]</scope>
    <source>
        <strain evidence="1 2">SM1969</strain>
    </source>
</reference>
<dbReference type="EMBL" id="WIXK01000011">
    <property type="protein sequence ID" value="MQY44133.1"/>
    <property type="molecule type" value="Genomic_DNA"/>
</dbReference>